<evidence type="ECO:0000313" key="2">
    <source>
        <dbReference type="Proteomes" id="UP001162640"/>
    </source>
</evidence>
<sequence length="109" mass="10934">MCSLLCLAGKGHPGSGQCFDCASGKFSSEGSTSCSSCSTGLYSGAASLSCSDCSAGTYLTNSATSVEFSAYKICSEGTYSSPASSTCTVCPDACVDCPTGYFCPELNGR</sequence>
<gene>
    <name evidence="1" type="ORF">TL16_g08748</name>
</gene>
<dbReference type="EMBL" id="BLQM01000291">
    <property type="protein sequence ID" value="GMH80916.1"/>
    <property type="molecule type" value="Genomic_DNA"/>
</dbReference>
<accession>A0A9W7AXV7</accession>
<dbReference type="InterPro" id="IPR009030">
    <property type="entry name" value="Growth_fac_rcpt_cys_sf"/>
</dbReference>
<name>A0A9W7AXV7_9STRA</name>
<reference evidence="2" key="1">
    <citation type="journal article" date="2023" name="Commun. Biol.">
        <title>Genome analysis of Parmales, the sister group of diatoms, reveals the evolutionary specialization of diatoms from phago-mixotrophs to photoautotrophs.</title>
        <authorList>
            <person name="Ban H."/>
            <person name="Sato S."/>
            <person name="Yoshikawa S."/>
            <person name="Yamada K."/>
            <person name="Nakamura Y."/>
            <person name="Ichinomiya M."/>
            <person name="Sato N."/>
            <person name="Blanc-Mathieu R."/>
            <person name="Endo H."/>
            <person name="Kuwata A."/>
            <person name="Ogata H."/>
        </authorList>
    </citation>
    <scope>NUCLEOTIDE SEQUENCE [LARGE SCALE GENOMIC DNA]</scope>
</reference>
<dbReference type="Proteomes" id="UP001162640">
    <property type="component" value="Unassembled WGS sequence"/>
</dbReference>
<protein>
    <recommendedName>
        <fullName evidence="3">Tyrosine-protein kinase ephrin type A/B receptor-like domain-containing protein</fullName>
    </recommendedName>
</protein>
<evidence type="ECO:0008006" key="3">
    <source>
        <dbReference type="Google" id="ProtNLM"/>
    </source>
</evidence>
<dbReference type="SMART" id="SM01411">
    <property type="entry name" value="Ephrin_rec_like"/>
    <property type="match status" value="2"/>
</dbReference>
<dbReference type="SUPFAM" id="SSF57184">
    <property type="entry name" value="Growth factor receptor domain"/>
    <property type="match status" value="1"/>
</dbReference>
<evidence type="ECO:0000313" key="1">
    <source>
        <dbReference type="EMBL" id="GMH80916.1"/>
    </source>
</evidence>
<organism evidence="1 2">
    <name type="scientific">Triparma laevis f. inornata</name>
    <dbReference type="NCBI Taxonomy" id="1714386"/>
    <lineage>
        <taxon>Eukaryota</taxon>
        <taxon>Sar</taxon>
        <taxon>Stramenopiles</taxon>
        <taxon>Ochrophyta</taxon>
        <taxon>Bolidophyceae</taxon>
        <taxon>Parmales</taxon>
        <taxon>Triparmaceae</taxon>
        <taxon>Triparma</taxon>
    </lineage>
</organism>
<comment type="caution">
    <text evidence="1">The sequence shown here is derived from an EMBL/GenBank/DDBJ whole genome shotgun (WGS) entry which is preliminary data.</text>
</comment>
<dbReference type="Gene3D" id="2.10.50.10">
    <property type="entry name" value="Tumor Necrosis Factor Receptor, subunit A, domain 2"/>
    <property type="match status" value="1"/>
</dbReference>
<dbReference type="AlphaFoldDB" id="A0A9W7AXV7"/>
<proteinExistence type="predicted"/>